<evidence type="ECO:0000313" key="3">
    <source>
        <dbReference type="Proteomes" id="UP001307889"/>
    </source>
</evidence>
<proteinExistence type="predicted"/>
<protein>
    <submittedName>
        <fullName evidence="2">Uncharacterized protein</fullName>
    </submittedName>
</protein>
<sequence>MNQTVGRPGCGVGSSLRSPEGNGEYILATSEKTTTTIFRRERVRQRRPSLGTCARYTTQSRTHRQGINKSTTNTQRRRVIVLGCSRQFGLRPELYADPARGVLIPTNKERATSRG</sequence>
<name>A0ABN7ARC9_9HEMI</name>
<gene>
    <name evidence="2" type="ORF">NTJ_07573</name>
</gene>
<dbReference type="Proteomes" id="UP001307889">
    <property type="component" value="Chromosome 5"/>
</dbReference>
<keyword evidence="3" id="KW-1185">Reference proteome</keyword>
<organism evidence="2 3">
    <name type="scientific">Nesidiocoris tenuis</name>
    <dbReference type="NCBI Taxonomy" id="355587"/>
    <lineage>
        <taxon>Eukaryota</taxon>
        <taxon>Metazoa</taxon>
        <taxon>Ecdysozoa</taxon>
        <taxon>Arthropoda</taxon>
        <taxon>Hexapoda</taxon>
        <taxon>Insecta</taxon>
        <taxon>Pterygota</taxon>
        <taxon>Neoptera</taxon>
        <taxon>Paraneoptera</taxon>
        <taxon>Hemiptera</taxon>
        <taxon>Heteroptera</taxon>
        <taxon>Panheteroptera</taxon>
        <taxon>Cimicomorpha</taxon>
        <taxon>Miridae</taxon>
        <taxon>Dicyphina</taxon>
        <taxon>Nesidiocoris</taxon>
    </lineage>
</organism>
<feature type="region of interest" description="Disordered" evidence="1">
    <location>
        <begin position="1"/>
        <end position="25"/>
    </location>
</feature>
<reference evidence="2 3" key="1">
    <citation type="submission" date="2023-09" db="EMBL/GenBank/DDBJ databases">
        <title>Nesidiocoris tenuis whole genome shotgun sequence.</title>
        <authorList>
            <person name="Shibata T."/>
            <person name="Shimoda M."/>
            <person name="Kobayashi T."/>
            <person name="Uehara T."/>
        </authorList>
    </citation>
    <scope>NUCLEOTIDE SEQUENCE [LARGE SCALE GENOMIC DNA]</scope>
    <source>
        <strain evidence="2 3">Japan</strain>
    </source>
</reference>
<evidence type="ECO:0000313" key="2">
    <source>
        <dbReference type="EMBL" id="BES94764.1"/>
    </source>
</evidence>
<accession>A0ABN7ARC9</accession>
<dbReference type="EMBL" id="AP028913">
    <property type="protein sequence ID" value="BES94764.1"/>
    <property type="molecule type" value="Genomic_DNA"/>
</dbReference>
<evidence type="ECO:0000256" key="1">
    <source>
        <dbReference type="SAM" id="MobiDB-lite"/>
    </source>
</evidence>